<dbReference type="EMBL" id="CM047739">
    <property type="protein sequence ID" value="KAJ0043258.1"/>
    <property type="molecule type" value="Genomic_DNA"/>
</dbReference>
<proteinExistence type="predicted"/>
<keyword evidence="2" id="KW-1185">Reference proteome</keyword>
<dbReference type="Proteomes" id="UP001163603">
    <property type="component" value="Chromosome 4"/>
</dbReference>
<evidence type="ECO:0000313" key="2">
    <source>
        <dbReference type="Proteomes" id="UP001163603"/>
    </source>
</evidence>
<name>A0ACC0YXA6_9ROSI</name>
<evidence type="ECO:0000313" key="1">
    <source>
        <dbReference type="EMBL" id="KAJ0043258.1"/>
    </source>
</evidence>
<gene>
    <name evidence="1" type="ORF">Pint_19300</name>
</gene>
<reference evidence="2" key="1">
    <citation type="journal article" date="2023" name="G3 (Bethesda)">
        <title>Genome assembly and association tests identify interacting loci associated with vigor, precocity, and sex in interspecific pistachio rootstocks.</title>
        <authorList>
            <person name="Palmer W."/>
            <person name="Jacygrad E."/>
            <person name="Sagayaradj S."/>
            <person name="Cavanaugh K."/>
            <person name="Han R."/>
            <person name="Bertier L."/>
            <person name="Beede B."/>
            <person name="Kafkas S."/>
            <person name="Golino D."/>
            <person name="Preece J."/>
            <person name="Michelmore R."/>
        </authorList>
    </citation>
    <scope>NUCLEOTIDE SEQUENCE [LARGE SCALE GENOMIC DNA]</scope>
</reference>
<comment type="caution">
    <text evidence="1">The sequence shown here is derived from an EMBL/GenBank/DDBJ whole genome shotgun (WGS) entry which is preliminary data.</text>
</comment>
<organism evidence="1 2">
    <name type="scientific">Pistacia integerrima</name>
    <dbReference type="NCBI Taxonomy" id="434235"/>
    <lineage>
        <taxon>Eukaryota</taxon>
        <taxon>Viridiplantae</taxon>
        <taxon>Streptophyta</taxon>
        <taxon>Embryophyta</taxon>
        <taxon>Tracheophyta</taxon>
        <taxon>Spermatophyta</taxon>
        <taxon>Magnoliopsida</taxon>
        <taxon>eudicotyledons</taxon>
        <taxon>Gunneridae</taxon>
        <taxon>Pentapetalae</taxon>
        <taxon>rosids</taxon>
        <taxon>malvids</taxon>
        <taxon>Sapindales</taxon>
        <taxon>Anacardiaceae</taxon>
        <taxon>Pistacia</taxon>
    </lineage>
</organism>
<protein>
    <submittedName>
        <fullName evidence="1">Uncharacterized protein</fullName>
    </submittedName>
</protein>
<sequence>MSSNLIAIYLYQVQLLRKLGFQACYHHTMEATVANLEAKADLEVEMDYQSTLSLPSMSRLSPSPSNASSKFRL</sequence>
<accession>A0ACC0YXA6</accession>